<dbReference type="AlphaFoldDB" id="A0A9P8NWK7"/>
<protein>
    <submittedName>
        <fullName evidence="1">Uncharacterized protein</fullName>
    </submittedName>
</protein>
<dbReference type="EMBL" id="JAEUBE010000439">
    <property type="protein sequence ID" value="KAH3661613.1"/>
    <property type="molecule type" value="Genomic_DNA"/>
</dbReference>
<name>A0A9P8NWK7_9ASCO</name>
<organism evidence="1 2">
    <name type="scientific">Ogataea philodendri</name>
    <dbReference type="NCBI Taxonomy" id="1378263"/>
    <lineage>
        <taxon>Eukaryota</taxon>
        <taxon>Fungi</taxon>
        <taxon>Dikarya</taxon>
        <taxon>Ascomycota</taxon>
        <taxon>Saccharomycotina</taxon>
        <taxon>Pichiomycetes</taxon>
        <taxon>Pichiales</taxon>
        <taxon>Pichiaceae</taxon>
        <taxon>Ogataea</taxon>
    </lineage>
</organism>
<sequence>MASDLDRNFVCGDPDMLSFSLSKSALDPVNENVEWCCTTGFLLISIGCNGRASATSSSSSSMAFSFSSKYVLDRASYESTDVLSRSLVFMLDRLGSVGTGSLWLSRWNAWNPFRTLLDSSHATLACVDHVIRVTQVVGARSHVPDLDLFVSAAANNVVEFRMPVQCESRSRVCVELALKGGGLADVPFLDHSRVGDVAELAARARAELHASDCVGVSDDGDLGLCVFQPQVPDFHLPVLGAR</sequence>
<dbReference type="GeneID" id="70238425"/>
<comment type="caution">
    <text evidence="1">The sequence shown here is derived from an EMBL/GenBank/DDBJ whole genome shotgun (WGS) entry which is preliminary data.</text>
</comment>
<accession>A0A9P8NWK7</accession>
<reference evidence="1" key="1">
    <citation type="journal article" date="2021" name="Open Biol.">
        <title>Shared evolutionary footprints suggest mitochondrial oxidative damage underlies multiple complex I losses in fungi.</title>
        <authorList>
            <person name="Schikora-Tamarit M.A."/>
            <person name="Marcet-Houben M."/>
            <person name="Nosek J."/>
            <person name="Gabaldon T."/>
        </authorList>
    </citation>
    <scope>NUCLEOTIDE SEQUENCE</scope>
    <source>
        <strain evidence="1">CBS6075</strain>
    </source>
</reference>
<evidence type="ECO:0000313" key="2">
    <source>
        <dbReference type="Proteomes" id="UP000769157"/>
    </source>
</evidence>
<keyword evidence="2" id="KW-1185">Reference proteome</keyword>
<dbReference type="Proteomes" id="UP000769157">
    <property type="component" value="Unassembled WGS sequence"/>
</dbReference>
<reference evidence="1" key="2">
    <citation type="submission" date="2021-01" db="EMBL/GenBank/DDBJ databases">
        <authorList>
            <person name="Schikora-Tamarit M.A."/>
        </authorList>
    </citation>
    <scope>NUCLEOTIDE SEQUENCE</scope>
    <source>
        <strain evidence="1">CBS6075</strain>
    </source>
</reference>
<evidence type="ECO:0000313" key="1">
    <source>
        <dbReference type="EMBL" id="KAH3661613.1"/>
    </source>
</evidence>
<proteinExistence type="predicted"/>
<dbReference type="RefSeq" id="XP_046058726.1">
    <property type="nucleotide sequence ID" value="XM_046207751.1"/>
</dbReference>
<gene>
    <name evidence="1" type="ORF">OGAPHI_006461</name>
</gene>